<name>A0ABW4LXZ4_9BACI</name>
<dbReference type="Proteomes" id="UP001597214">
    <property type="component" value="Unassembled WGS sequence"/>
</dbReference>
<accession>A0ABW4LXZ4</accession>
<protein>
    <submittedName>
        <fullName evidence="1">Uncharacterized protein</fullName>
    </submittedName>
</protein>
<proteinExistence type="predicted"/>
<organism evidence="1 2">
    <name type="scientific">Bacillus salitolerans</name>
    <dbReference type="NCBI Taxonomy" id="1437434"/>
    <lineage>
        <taxon>Bacteria</taxon>
        <taxon>Bacillati</taxon>
        <taxon>Bacillota</taxon>
        <taxon>Bacilli</taxon>
        <taxon>Bacillales</taxon>
        <taxon>Bacillaceae</taxon>
        <taxon>Bacillus</taxon>
    </lineage>
</organism>
<sequence>MSKVDESAVIVTYNDRNLLKALSNRHFTVQYMENLEKFITKETDNLVIHHEYLTLAKDEVNISRLHDGSYKVINSGFSDKVGTYTCEKIDVYSFGLMVNNCVVEGKVEYEHSLLPLQTSDLIKMMTLMKN</sequence>
<reference evidence="2" key="1">
    <citation type="journal article" date="2019" name="Int. J. Syst. Evol. Microbiol.">
        <title>The Global Catalogue of Microorganisms (GCM) 10K type strain sequencing project: providing services to taxonomists for standard genome sequencing and annotation.</title>
        <authorList>
            <consortium name="The Broad Institute Genomics Platform"/>
            <consortium name="The Broad Institute Genome Sequencing Center for Infectious Disease"/>
            <person name="Wu L."/>
            <person name="Ma J."/>
        </authorList>
    </citation>
    <scope>NUCLEOTIDE SEQUENCE [LARGE SCALE GENOMIC DNA]</scope>
    <source>
        <strain evidence="2">CCUG 49339</strain>
    </source>
</reference>
<dbReference type="EMBL" id="JBHUEM010000055">
    <property type="protein sequence ID" value="MFD1739418.1"/>
    <property type="molecule type" value="Genomic_DNA"/>
</dbReference>
<evidence type="ECO:0000313" key="2">
    <source>
        <dbReference type="Proteomes" id="UP001597214"/>
    </source>
</evidence>
<dbReference type="RefSeq" id="WP_377930660.1">
    <property type="nucleotide sequence ID" value="NZ_JBHUEM010000055.1"/>
</dbReference>
<keyword evidence="2" id="KW-1185">Reference proteome</keyword>
<comment type="caution">
    <text evidence="1">The sequence shown here is derived from an EMBL/GenBank/DDBJ whole genome shotgun (WGS) entry which is preliminary data.</text>
</comment>
<evidence type="ECO:0000313" key="1">
    <source>
        <dbReference type="EMBL" id="MFD1739418.1"/>
    </source>
</evidence>
<gene>
    <name evidence="1" type="ORF">ACFSCX_23335</name>
</gene>